<accession>A0A4Q1JL84</accession>
<dbReference type="InterPro" id="IPR018891">
    <property type="entry name" value="AIPR_C"/>
</dbReference>
<dbReference type="Pfam" id="PF10592">
    <property type="entry name" value="AIPR"/>
    <property type="match status" value="1"/>
</dbReference>
<gene>
    <name evidence="2" type="ORF">EO244_11875</name>
</gene>
<dbReference type="AlphaFoldDB" id="A0A4Q1JL84"/>
<sequence>MAKNDKILIDGIIDDRLELKIPSDKRDEVFEFFVFEQLLKDYDLSKDEINFGIVDGRNDGGIDGFYIFINGHALTDTDKFIWPKSGSILEIWIITCKHHDTFKQAPLDNLVASLSELFDLSVENENLKGDYSEELLLQRDNFKIAYRKTSSKLTSFKLSFYYASRGNTEEIGESIISRAKQLEQVSTDCFGNCLSSFYFYGSTELIELFRKKPNFTLELPFSDYLSSGETYILLAKLKDYYQFITDQNKLRRYLFDSNVRDFMGLNRVNEDIRNTLHNENSPDFWWLNNGITILATNAVIIGKSIQIEDIQIVNGLQTSESLHRYFSEGGLDKNNRSVLVKVIVSKNTENRDEIIRATNNQTTVELAALHATDKIQRDIEDALKLNDFYYERRTNFYKNQGITPDKILTPLYLASGFVNLILKSPEQATNLRARFMRNEESYNKVFSNKTDLQVWHRIATILKQTDKFIETKRPNSNSSSEHFLKNRRHLLSFLVVSSLIGDFNFNVNDLVRLDLNKLTLDEFEKSWTLLILEMPVQFTRSKIKKGVFISLCKTFSNKYNISGIERISKTFTNPVPHKTNRRRNYRPKTELTEEFINQVEMLFPKQPWKPGTHKEVALKLDCSEKDIYAATNILIEQERIYRQKDGVLFDKGGNIIEIDKERVDIKTMKLKE</sequence>
<organism evidence="2 3">
    <name type="scientific">Ancylomarina salipaludis</name>
    <dbReference type="NCBI Taxonomy" id="2501299"/>
    <lineage>
        <taxon>Bacteria</taxon>
        <taxon>Pseudomonadati</taxon>
        <taxon>Bacteroidota</taxon>
        <taxon>Bacteroidia</taxon>
        <taxon>Marinilabiliales</taxon>
        <taxon>Marinifilaceae</taxon>
        <taxon>Ancylomarina</taxon>
    </lineage>
</organism>
<keyword evidence="3" id="KW-1185">Reference proteome</keyword>
<dbReference type="Proteomes" id="UP000289703">
    <property type="component" value="Unassembled WGS sequence"/>
</dbReference>
<dbReference type="EMBL" id="SAXA01000010">
    <property type="protein sequence ID" value="RXQ92241.1"/>
    <property type="molecule type" value="Genomic_DNA"/>
</dbReference>
<dbReference type="RefSeq" id="WP_129254897.1">
    <property type="nucleotide sequence ID" value="NZ_SAXA01000010.1"/>
</dbReference>
<reference evidence="2 3" key="1">
    <citation type="submission" date="2019-01" db="EMBL/GenBank/DDBJ databases">
        <title>Ancylomarina salipaludis sp. nov., isolated from a salt marsh.</title>
        <authorList>
            <person name="Yoon J.-H."/>
        </authorList>
    </citation>
    <scope>NUCLEOTIDE SEQUENCE [LARGE SCALE GENOMIC DNA]</scope>
    <source>
        <strain evidence="2 3">SHSM-M15</strain>
    </source>
</reference>
<name>A0A4Q1JL84_9BACT</name>
<evidence type="ECO:0000313" key="2">
    <source>
        <dbReference type="EMBL" id="RXQ92241.1"/>
    </source>
</evidence>
<dbReference type="OrthoDB" id="9806213at2"/>
<proteinExistence type="predicted"/>
<evidence type="ECO:0000313" key="3">
    <source>
        <dbReference type="Proteomes" id="UP000289703"/>
    </source>
</evidence>
<evidence type="ECO:0000259" key="1">
    <source>
        <dbReference type="Pfam" id="PF10592"/>
    </source>
</evidence>
<protein>
    <submittedName>
        <fullName evidence="2">Abortive phage resistance protein</fullName>
    </submittedName>
</protein>
<feature type="domain" description="Abortive phage infection protein C-terminal" evidence="1">
    <location>
        <begin position="255"/>
        <end position="475"/>
    </location>
</feature>
<comment type="caution">
    <text evidence="2">The sequence shown here is derived from an EMBL/GenBank/DDBJ whole genome shotgun (WGS) entry which is preliminary data.</text>
</comment>